<comment type="caution">
    <text evidence="1">The sequence shown here is derived from an EMBL/GenBank/DDBJ whole genome shotgun (WGS) entry which is preliminary data.</text>
</comment>
<accession>A0A9J5ZHM7</accession>
<evidence type="ECO:0000313" key="1">
    <source>
        <dbReference type="EMBL" id="KAG5611455.1"/>
    </source>
</evidence>
<protein>
    <submittedName>
        <fullName evidence="1">Uncharacterized protein</fullName>
    </submittedName>
</protein>
<dbReference type="AlphaFoldDB" id="A0A9J5ZHM7"/>
<keyword evidence="2" id="KW-1185">Reference proteome</keyword>
<dbReference type="Proteomes" id="UP000824120">
    <property type="component" value="Chromosome 4"/>
</dbReference>
<proteinExistence type="predicted"/>
<name>A0A9J5ZHM7_SOLCO</name>
<gene>
    <name evidence="1" type="ORF">H5410_022736</name>
</gene>
<evidence type="ECO:0000313" key="2">
    <source>
        <dbReference type="Proteomes" id="UP000824120"/>
    </source>
</evidence>
<sequence>METLGKPPNDSVWSNVPIFNPSSQIQSRKSRKQNQITSFNTKFHEVNESFIKLRSGLHMTFCIIPYRNIGSFD</sequence>
<dbReference type="EMBL" id="JACXVP010000004">
    <property type="protein sequence ID" value="KAG5611455.1"/>
    <property type="molecule type" value="Genomic_DNA"/>
</dbReference>
<reference evidence="1 2" key="1">
    <citation type="submission" date="2020-09" db="EMBL/GenBank/DDBJ databases">
        <title>De no assembly of potato wild relative species, Solanum commersonii.</title>
        <authorList>
            <person name="Cho K."/>
        </authorList>
    </citation>
    <scope>NUCLEOTIDE SEQUENCE [LARGE SCALE GENOMIC DNA]</scope>
    <source>
        <strain evidence="1">LZ3.2</strain>
        <tissue evidence="1">Leaf</tissue>
    </source>
</reference>
<organism evidence="1 2">
    <name type="scientific">Solanum commersonii</name>
    <name type="common">Commerson's wild potato</name>
    <name type="synonym">Commerson's nightshade</name>
    <dbReference type="NCBI Taxonomy" id="4109"/>
    <lineage>
        <taxon>Eukaryota</taxon>
        <taxon>Viridiplantae</taxon>
        <taxon>Streptophyta</taxon>
        <taxon>Embryophyta</taxon>
        <taxon>Tracheophyta</taxon>
        <taxon>Spermatophyta</taxon>
        <taxon>Magnoliopsida</taxon>
        <taxon>eudicotyledons</taxon>
        <taxon>Gunneridae</taxon>
        <taxon>Pentapetalae</taxon>
        <taxon>asterids</taxon>
        <taxon>lamiids</taxon>
        <taxon>Solanales</taxon>
        <taxon>Solanaceae</taxon>
        <taxon>Solanoideae</taxon>
        <taxon>Solaneae</taxon>
        <taxon>Solanum</taxon>
    </lineage>
</organism>